<keyword evidence="2" id="KW-1185">Reference proteome</keyword>
<accession>V2U973</accession>
<dbReference type="SUPFAM" id="SSF75169">
    <property type="entry name" value="DsrEFH-like"/>
    <property type="match status" value="1"/>
</dbReference>
<protein>
    <recommendedName>
        <fullName evidence="3">Sulfur relay protein TusB/DsrH</fullName>
    </recommendedName>
</protein>
<dbReference type="EMBL" id="AYEU01000006">
    <property type="protein sequence ID" value="ESK50963.1"/>
    <property type="molecule type" value="Genomic_DNA"/>
</dbReference>
<dbReference type="AlphaFoldDB" id="V2U973"/>
<dbReference type="Gene3D" id="3.40.1260.10">
    <property type="entry name" value="DsrEFH-like"/>
    <property type="match status" value="1"/>
</dbReference>
<evidence type="ECO:0008006" key="3">
    <source>
        <dbReference type="Google" id="ProtNLM"/>
    </source>
</evidence>
<dbReference type="HOGENOM" id="CLU_179032_0_0_6"/>
<sequence>MSNSTLFLIQGDYSKAASLLTQLQQMATPQDQIVLMAESILLYAEPALESYTLYILKADTDVLPEVKSLPLNIIDYSEFSNLLLQHTRCISLK</sequence>
<gene>
    <name evidence="1" type="ORF">P255_01463</name>
</gene>
<reference evidence="1 2" key="1">
    <citation type="submission" date="2013-10" db="EMBL/GenBank/DDBJ databases">
        <title>The Genome Sequence of Acinetobacter brisouii CIP 110357.</title>
        <authorList>
            <consortium name="The Broad Institute Genomics Platform"/>
            <consortium name="The Broad Institute Genome Sequencing Center for Infectious Disease"/>
            <person name="Cerqueira G."/>
            <person name="Feldgarden M."/>
            <person name="Courvalin P."/>
            <person name="Grillot-Courvalin C."/>
            <person name="Clermont D."/>
            <person name="Rocha E."/>
            <person name="Yoon E.-J."/>
            <person name="Nemec A."/>
            <person name="Young S.K."/>
            <person name="Zeng Q."/>
            <person name="Gargeya S."/>
            <person name="Fitzgerald M."/>
            <person name="Abouelleil A."/>
            <person name="Alvarado L."/>
            <person name="Berlin A.M."/>
            <person name="Chapman S.B."/>
            <person name="Gainer-Dewar J."/>
            <person name="Goldberg J."/>
            <person name="Gnerre S."/>
            <person name="Griggs A."/>
            <person name="Gujja S."/>
            <person name="Hansen M."/>
            <person name="Howarth C."/>
            <person name="Imamovic A."/>
            <person name="Ireland A."/>
            <person name="Larimer J."/>
            <person name="McCowan C."/>
            <person name="Murphy C."/>
            <person name="Pearson M."/>
            <person name="Poon T.W."/>
            <person name="Priest M."/>
            <person name="Roberts A."/>
            <person name="Saif S."/>
            <person name="Shea T."/>
            <person name="Sykes S."/>
            <person name="Wortman J."/>
            <person name="Nusbaum C."/>
            <person name="Birren B."/>
        </authorList>
    </citation>
    <scope>NUCLEOTIDE SEQUENCE [LARGE SCALE GENOMIC DNA]</scope>
    <source>
        <strain evidence="1 2">CIP 110357</strain>
    </source>
</reference>
<dbReference type="PATRIC" id="fig|1341683.3.peg.1448"/>
<name>V2U973_9GAMM</name>
<organism evidence="1 2">
    <name type="scientific">Acinetobacter brisouii CIP 110357</name>
    <dbReference type="NCBI Taxonomy" id="1341683"/>
    <lineage>
        <taxon>Bacteria</taxon>
        <taxon>Pseudomonadati</taxon>
        <taxon>Pseudomonadota</taxon>
        <taxon>Gammaproteobacteria</taxon>
        <taxon>Moraxellales</taxon>
        <taxon>Moraxellaceae</taxon>
        <taxon>Acinetobacter</taxon>
    </lineage>
</organism>
<dbReference type="Proteomes" id="UP000018418">
    <property type="component" value="Unassembled WGS sequence"/>
</dbReference>
<evidence type="ECO:0000313" key="2">
    <source>
        <dbReference type="Proteomes" id="UP000018418"/>
    </source>
</evidence>
<proteinExistence type="predicted"/>
<dbReference type="InterPro" id="IPR027396">
    <property type="entry name" value="DsrEFH-like"/>
</dbReference>
<dbReference type="OrthoDB" id="6710413at2"/>
<dbReference type="RefSeq" id="WP_004900917.1">
    <property type="nucleotide sequence ID" value="NZ_BBTI01000020.1"/>
</dbReference>
<comment type="caution">
    <text evidence="1">The sequence shown here is derived from an EMBL/GenBank/DDBJ whole genome shotgun (WGS) entry which is preliminary data.</text>
</comment>
<evidence type="ECO:0000313" key="1">
    <source>
        <dbReference type="EMBL" id="ESK50963.1"/>
    </source>
</evidence>
<dbReference type="STRING" id="396323.VH98_10260"/>